<proteinExistence type="predicted"/>
<protein>
    <submittedName>
        <fullName evidence="1">Uncharacterized protein</fullName>
    </submittedName>
</protein>
<sequence>MPKLYLHFLKWGPASGCSPTPFTSLTFTPTPSILSNLTGGRTEGTQAIRTIWAGKVDAPLVPASSGYLADSQEWDWVLLLEYPHGASLRPEDFAREVAKDRFWLELMPFQGAESANALRENGGSEAWDAVTIVAYPSRTALRDALLSEGLRRQWADVGEVAIFAVLPAEGATARL</sequence>
<dbReference type="EMBL" id="JALJOT010000010">
    <property type="protein sequence ID" value="KAK9906449.1"/>
    <property type="molecule type" value="Genomic_DNA"/>
</dbReference>
<evidence type="ECO:0000313" key="2">
    <source>
        <dbReference type="Proteomes" id="UP001491310"/>
    </source>
</evidence>
<accession>A0ABR2YIW0</accession>
<evidence type="ECO:0000313" key="1">
    <source>
        <dbReference type="EMBL" id="KAK9906449.1"/>
    </source>
</evidence>
<keyword evidence="2" id="KW-1185">Reference proteome</keyword>
<organism evidence="1 2">
    <name type="scientific">Coccomyxa subellipsoidea</name>
    <dbReference type="NCBI Taxonomy" id="248742"/>
    <lineage>
        <taxon>Eukaryota</taxon>
        <taxon>Viridiplantae</taxon>
        <taxon>Chlorophyta</taxon>
        <taxon>core chlorophytes</taxon>
        <taxon>Trebouxiophyceae</taxon>
        <taxon>Trebouxiophyceae incertae sedis</taxon>
        <taxon>Coccomyxaceae</taxon>
        <taxon>Coccomyxa</taxon>
    </lineage>
</organism>
<dbReference type="Proteomes" id="UP001491310">
    <property type="component" value="Unassembled WGS sequence"/>
</dbReference>
<gene>
    <name evidence="1" type="ORF">WJX75_002000</name>
</gene>
<name>A0ABR2YIW0_9CHLO</name>
<comment type="caution">
    <text evidence="1">The sequence shown here is derived from an EMBL/GenBank/DDBJ whole genome shotgun (WGS) entry which is preliminary data.</text>
</comment>
<reference evidence="1 2" key="1">
    <citation type="journal article" date="2024" name="Nat. Commun.">
        <title>Phylogenomics reveals the evolutionary origins of lichenization in chlorophyte algae.</title>
        <authorList>
            <person name="Puginier C."/>
            <person name="Libourel C."/>
            <person name="Otte J."/>
            <person name="Skaloud P."/>
            <person name="Haon M."/>
            <person name="Grisel S."/>
            <person name="Petersen M."/>
            <person name="Berrin J.G."/>
            <person name="Delaux P.M."/>
            <person name="Dal Grande F."/>
            <person name="Keller J."/>
        </authorList>
    </citation>
    <scope>NUCLEOTIDE SEQUENCE [LARGE SCALE GENOMIC DNA]</scope>
    <source>
        <strain evidence="1 2">SAG 216-7</strain>
    </source>
</reference>